<dbReference type="CDD" id="cd18186">
    <property type="entry name" value="BTB_POZ_ZBTB_KLHL-like"/>
    <property type="match status" value="1"/>
</dbReference>
<dbReference type="SMART" id="SM00225">
    <property type="entry name" value="BTB"/>
    <property type="match status" value="1"/>
</dbReference>
<sequence>MHKNLVLGFFKSAVKMLSESGQVHVTHRDDHPYNRWEIVELAKSAGLDLKEKVWFNEWRYIGYSNKRGGDIRSNESFPTGSESYTFKRVNRVVSQTANLGKPGEFFDNIFDCIHEITAALAFARMNESAYRVETTSRLAQWKIDTLSSCTYRKSDPFRIGNWNWHLTVEKNKVLYIKLFPVISNLTRESPPIASFVVRVFCSVGNRHTLIHPGVTDKQLKNIDDFVWSIETPLSGKFIIDVEFLDLKTTSPNGGEPCSIWGEGFSQRQSNATVLASLGRMLSESIHTDITINASNGSIGAHRAILATRSPVFRGMFSHNLKEKELSTVNIPDISIEACQAFLNYIYGSIQHEEFLTHRLALLRASDKYDICDLKDACHESLIEDIDTKNVLERLQIASLYQLPRLKEGCMRYLVKFGKIFDIRDEFNAFLQGADRDLIAEIFHEVLSAWKGF</sequence>
<organism evidence="3 4">
    <name type="scientific">Stephania cephalantha</name>
    <dbReference type="NCBI Taxonomy" id="152367"/>
    <lineage>
        <taxon>Eukaryota</taxon>
        <taxon>Viridiplantae</taxon>
        <taxon>Streptophyta</taxon>
        <taxon>Embryophyta</taxon>
        <taxon>Tracheophyta</taxon>
        <taxon>Spermatophyta</taxon>
        <taxon>Magnoliopsida</taxon>
        <taxon>Ranunculales</taxon>
        <taxon>Menispermaceae</taxon>
        <taxon>Menispermoideae</taxon>
        <taxon>Cissampelideae</taxon>
        <taxon>Stephania</taxon>
    </lineage>
</organism>
<dbReference type="GO" id="GO:0070042">
    <property type="term" value="F:rRNA (uridine-N3-)-methyltransferase activity"/>
    <property type="evidence" value="ECO:0007669"/>
    <property type="project" value="InterPro"/>
</dbReference>
<keyword evidence="4" id="KW-1185">Reference proteome</keyword>
<evidence type="ECO:0000256" key="1">
    <source>
        <dbReference type="ARBA" id="ARBA00004906"/>
    </source>
</evidence>
<dbReference type="EMBL" id="JBBNAG010000005">
    <property type="protein sequence ID" value="KAK9134038.1"/>
    <property type="molecule type" value="Genomic_DNA"/>
</dbReference>
<dbReference type="PANTHER" id="PTHR46672">
    <property type="entry name" value="OS08G0495500 PROTEIN-RELATED"/>
    <property type="match status" value="1"/>
</dbReference>
<evidence type="ECO:0000313" key="4">
    <source>
        <dbReference type="Proteomes" id="UP001419268"/>
    </source>
</evidence>
<dbReference type="PANTHER" id="PTHR46672:SF4">
    <property type="entry name" value="OS08G0495500 PROTEIN"/>
    <property type="match status" value="1"/>
</dbReference>
<dbReference type="Gene3D" id="3.30.710.10">
    <property type="entry name" value="Potassium Channel Kv1.1, Chain A"/>
    <property type="match status" value="1"/>
</dbReference>
<dbReference type="InterPro" id="IPR011333">
    <property type="entry name" value="SKP1/BTB/POZ_sf"/>
</dbReference>
<comment type="caution">
    <text evidence="3">The sequence shown here is derived from an EMBL/GenBank/DDBJ whole genome shotgun (WGS) entry which is preliminary data.</text>
</comment>
<reference evidence="3 4" key="1">
    <citation type="submission" date="2024-01" db="EMBL/GenBank/DDBJ databases">
        <title>Genome assemblies of Stephania.</title>
        <authorList>
            <person name="Yang L."/>
        </authorList>
    </citation>
    <scope>NUCLEOTIDE SEQUENCE [LARGE SCALE GENOMIC DNA]</scope>
    <source>
        <strain evidence="3">JXDWG</strain>
        <tissue evidence="3">Leaf</tissue>
    </source>
</reference>
<dbReference type="InterPro" id="IPR000210">
    <property type="entry name" value="BTB/POZ_dom"/>
</dbReference>
<dbReference type="AlphaFoldDB" id="A0AAP0JHA9"/>
<dbReference type="SUPFAM" id="SSF54695">
    <property type="entry name" value="POZ domain"/>
    <property type="match status" value="1"/>
</dbReference>
<dbReference type="PROSITE" id="PS50097">
    <property type="entry name" value="BTB"/>
    <property type="match status" value="1"/>
</dbReference>
<protein>
    <recommendedName>
        <fullName evidence="2">BTB domain-containing protein</fullName>
    </recommendedName>
</protein>
<comment type="pathway">
    <text evidence="1">Protein modification; protein ubiquitination.</text>
</comment>
<dbReference type="InterPro" id="IPR044714">
    <property type="entry name" value="AtSIBP1-like"/>
</dbReference>
<accession>A0AAP0JHA9</accession>
<proteinExistence type="predicted"/>
<dbReference type="Proteomes" id="UP001419268">
    <property type="component" value="Unassembled WGS sequence"/>
</dbReference>
<dbReference type="GO" id="GO:0070475">
    <property type="term" value="P:rRNA base methylation"/>
    <property type="evidence" value="ECO:0007669"/>
    <property type="project" value="InterPro"/>
</dbReference>
<dbReference type="Pfam" id="PF00651">
    <property type="entry name" value="BTB"/>
    <property type="match status" value="1"/>
</dbReference>
<feature type="domain" description="BTB" evidence="2">
    <location>
        <begin position="287"/>
        <end position="346"/>
    </location>
</feature>
<evidence type="ECO:0000313" key="3">
    <source>
        <dbReference type="EMBL" id="KAK9134038.1"/>
    </source>
</evidence>
<evidence type="ECO:0000259" key="2">
    <source>
        <dbReference type="PROSITE" id="PS50097"/>
    </source>
</evidence>
<name>A0AAP0JHA9_9MAGN</name>
<gene>
    <name evidence="3" type="ORF">Scep_013566</name>
</gene>
<dbReference type="Pfam" id="PF10354">
    <property type="entry name" value="BMT5-like"/>
    <property type="match status" value="1"/>
</dbReference>
<dbReference type="InterPro" id="IPR019446">
    <property type="entry name" value="BMT5-like"/>
</dbReference>